<evidence type="ECO:0000313" key="2">
    <source>
        <dbReference type="EMBL" id="CAG8961544.1"/>
    </source>
</evidence>
<dbReference type="OrthoDB" id="5371836at2759"/>
<proteinExistence type="predicted"/>
<feature type="signal peptide" evidence="1">
    <location>
        <begin position="1"/>
        <end position="23"/>
    </location>
</feature>
<protein>
    <submittedName>
        <fullName evidence="2">Uncharacterized protein</fullName>
    </submittedName>
</protein>
<sequence length="241" mass="25819">MQFLTKTAIIFTSSTFLRPFATASPVTTKVNVTTIDQSSSKLYFEQVETNLMVDEILSHLQSNDKINWPASGHGHFVDITEKLWLGAISDISTTNFRRDGMAFKNLESRTSTSTIGNIGAYSAKAACYGSGAVMDDTSIAGSVIAACDGLIGANVPPLVVNALRVWQTGGIPDSNGIASYIRFSAKLFQKDFQYDQTLCTEAMGSFNSYCQKASGKTQGGEIRVGGAVSFNADPTSLNCNC</sequence>
<keyword evidence="3" id="KW-1185">Reference proteome</keyword>
<evidence type="ECO:0000313" key="3">
    <source>
        <dbReference type="Proteomes" id="UP000696280"/>
    </source>
</evidence>
<evidence type="ECO:0000256" key="1">
    <source>
        <dbReference type="SAM" id="SignalP"/>
    </source>
</evidence>
<name>A0A9N9L8Q8_9HELO</name>
<dbReference type="EMBL" id="CAJVRL010000112">
    <property type="protein sequence ID" value="CAG8961544.1"/>
    <property type="molecule type" value="Genomic_DNA"/>
</dbReference>
<comment type="caution">
    <text evidence="2">The sequence shown here is derived from an EMBL/GenBank/DDBJ whole genome shotgun (WGS) entry which is preliminary data.</text>
</comment>
<reference evidence="2" key="1">
    <citation type="submission" date="2021-07" db="EMBL/GenBank/DDBJ databases">
        <authorList>
            <person name="Durling M."/>
        </authorList>
    </citation>
    <scope>NUCLEOTIDE SEQUENCE</scope>
</reference>
<feature type="chain" id="PRO_5040189936" evidence="1">
    <location>
        <begin position="24"/>
        <end position="241"/>
    </location>
</feature>
<gene>
    <name evidence="2" type="ORF">HYFRA_00013962</name>
</gene>
<dbReference type="AlphaFoldDB" id="A0A9N9L8Q8"/>
<organism evidence="2 3">
    <name type="scientific">Hymenoscyphus fraxineus</name>
    <dbReference type="NCBI Taxonomy" id="746836"/>
    <lineage>
        <taxon>Eukaryota</taxon>
        <taxon>Fungi</taxon>
        <taxon>Dikarya</taxon>
        <taxon>Ascomycota</taxon>
        <taxon>Pezizomycotina</taxon>
        <taxon>Leotiomycetes</taxon>
        <taxon>Helotiales</taxon>
        <taxon>Helotiaceae</taxon>
        <taxon>Hymenoscyphus</taxon>
    </lineage>
</organism>
<accession>A0A9N9L8Q8</accession>
<keyword evidence="1" id="KW-0732">Signal</keyword>
<dbReference type="Proteomes" id="UP000696280">
    <property type="component" value="Unassembled WGS sequence"/>
</dbReference>